<dbReference type="InterPro" id="IPR006553">
    <property type="entry name" value="Leu-rich_rpt_Cys-con_subtyp"/>
</dbReference>
<accession>A0A7I8WET5</accession>
<feature type="domain" description="RING-type" evidence="6">
    <location>
        <begin position="5"/>
        <end position="47"/>
    </location>
</feature>
<dbReference type="InterPro" id="IPR017907">
    <property type="entry name" value="Znf_RING_CS"/>
</dbReference>
<dbReference type="OrthoDB" id="120976at2759"/>
<dbReference type="SMART" id="SM00184">
    <property type="entry name" value="RING"/>
    <property type="match status" value="1"/>
</dbReference>
<dbReference type="InterPro" id="IPR001841">
    <property type="entry name" value="Znf_RING"/>
</dbReference>
<proteinExistence type="predicted"/>
<evidence type="ECO:0000256" key="3">
    <source>
        <dbReference type="ARBA" id="ARBA00022833"/>
    </source>
</evidence>
<keyword evidence="2 4" id="KW-0863">Zinc-finger</keyword>
<dbReference type="GO" id="GO:0008270">
    <property type="term" value="F:zinc ion binding"/>
    <property type="evidence" value="ECO:0007669"/>
    <property type="project" value="UniProtKB-KW"/>
</dbReference>
<evidence type="ECO:0000256" key="2">
    <source>
        <dbReference type="ARBA" id="ARBA00022771"/>
    </source>
</evidence>
<dbReference type="SMART" id="SM00367">
    <property type="entry name" value="LRR_CC"/>
    <property type="match status" value="5"/>
</dbReference>
<evidence type="ECO:0000313" key="8">
    <source>
        <dbReference type="Proteomes" id="UP000549394"/>
    </source>
</evidence>
<protein>
    <recommendedName>
        <fullName evidence="6">RING-type domain-containing protein</fullName>
    </recommendedName>
</protein>
<sequence length="797" mass="91605">MNPKCTLCLKLWVFSDLRELFCGHIFCYNCLRKLGSQNNYIICPQCKKNHKLPKGGIAWLRKYKFEKLSETQSVNTHLCKKHERELCLYCKEHGSICVLCWEESHKSCSVMSNETLKEAKERIQNCLAQEKRHNKIIMRKIEQAELKALGNFYKQFEIIQKRVEHVIRKREEYFNEMLSKTNTDELYQLERNINNLDIQISDEILIDFEIQNSFLNQKEDNGKAFKMIDLSRNCIQDKQIEIINKEIQSTNGHLIKINLSQCNLGEHECIRIGILFQISNNIENVNLGWNSKMGNGLSSICNGLTQSKNSLKNFNLAWCNLNEEQCTWIGDLLKKCSKIETIRLEGNYKMGNGLADICTGLLNSLNSLKHINFRLCDLDEDQCINVGNLVKNCFVIESINLDWNKRMGNGLERFCIGLFYSQSTLKNIYLNQCNLDENQFKKIGNIMKYYSKLERIDLGFNLNMKNGIINFCQGLIESATNLKEINFENCNLNAKKCYWIGHLFSKSSNIENVNLKGNFELGDNGIKSICHGLQRSINSLKIINFEQCNLNEEQCNYIGNLFKYCSLIEAVNFKSNSKMEHGFQNVCKGLVKSSNSLKHINLECCQIDKESCINLGELLKNCSKIETINLKENRNISDAVEHICNGLLPSVKALKSINLNSCNFSKQQCFSIGKLLEKCSKIEKINLGYNSNMKTGVKNICNGLQQSSNTLKHISFEFCELDKNQANDIGNLLEICNKIETIDLKWNRNIGNGFKNIAEGLLIAVNTLQYINISLCNLSEEEIENIENLMKLKKQVF</sequence>
<dbReference type="Gene3D" id="3.30.160.60">
    <property type="entry name" value="Classic Zinc Finger"/>
    <property type="match status" value="1"/>
</dbReference>
<organism evidence="7 8">
    <name type="scientific">Dimorphilus gyrociliatus</name>
    <dbReference type="NCBI Taxonomy" id="2664684"/>
    <lineage>
        <taxon>Eukaryota</taxon>
        <taxon>Metazoa</taxon>
        <taxon>Spiralia</taxon>
        <taxon>Lophotrochozoa</taxon>
        <taxon>Annelida</taxon>
        <taxon>Polychaeta</taxon>
        <taxon>Polychaeta incertae sedis</taxon>
        <taxon>Dinophilidae</taxon>
        <taxon>Dimorphilus</taxon>
    </lineage>
</organism>
<reference evidence="7 8" key="1">
    <citation type="submission" date="2020-08" db="EMBL/GenBank/DDBJ databases">
        <authorList>
            <person name="Hejnol A."/>
        </authorList>
    </citation>
    <scope>NUCLEOTIDE SEQUENCE [LARGE SCALE GENOMIC DNA]</scope>
</reference>
<dbReference type="PROSITE" id="PS50089">
    <property type="entry name" value="ZF_RING_2"/>
    <property type="match status" value="1"/>
</dbReference>
<dbReference type="PANTHER" id="PTHR45690:SF4">
    <property type="entry name" value="NACHT, LRR AND PYD DOMAINS-CONTAINING PROTEIN 10"/>
    <property type="match status" value="1"/>
</dbReference>
<dbReference type="InterPro" id="IPR013083">
    <property type="entry name" value="Znf_RING/FYVE/PHD"/>
</dbReference>
<evidence type="ECO:0000313" key="7">
    <source>
        <dbReference type="EMBL" id="CAD5126727.1"/>
    </source>
</evidence>
<dbReference type="GO" id="GO:0005737">
    <property type="term" value="C:cytoplasm"/>
    <property type="evidence" value="ECO:0007669"/>
    <property type="project" value="TreeGrafter"/>
</dbReference>
<dbReference type="PROSITE" id="PS00518">
    <property type="entry name" value="ZF_RING_1"/>
    <property type="match status" value="1"/>
</dbReference>
<keyword evidence="3" id="KW-0862">Zinc</keyword>
<evidence type="ECO:0000256" key="4">
    <source>
        <dbReference type="PROSITE-ProRule" id="PRU00175"/>
    </source>
</evidence>
<dbReference type="SUPFAM" id="SSF52047">
    <property type="entry name" value="RNI-like"/>
    <property type="match status" value="2"/>
</dbReference>
<dbReference type="Gene3D" id="3.30.40.10">
    <property type="entry name" value="Zinc/RING finger domain, C3HC4 (zinc finger)"/>
    <property type="match status" value="1"/>
</dbReference>
<dbReference type="Gene3D" id="3.80.10.10">
    <property type="entry name" value="Ribonuclease Inhibitor"/>
    <property type="match status" value="2"/>
</dbReference>
<evidence type="ECO:0000259" key="6">
    <source>
        <dbReference type="PROSITE" id="PS50089"/>
    </source>
</evidence>
<dbReference type="EMBL" id="CAJFCJ010000076">
    <property type="protein sequence ID" value="CAD5126727.1"/>
    <property type="molecule type" value="Genomic_DNA"/>
</dbReference>
<feature type="coiled-coil region" evidence="5">
    <location>
        <begin position="116"/>
        <end position="147"/>
    </location>
</feature>
<name>A0A7I8WET5_9ANNE</name>
<dbReference type="Pfam" id="PF13445">
    <property type="entry name" value="zf-RING_UBOX"/>
    <property type="match status" value="1"/>
</dbReference>
<comment type="caution">
    <text evidence="7">The sequence shown here is derived from an EMBL/GenBank/DDBJ whole genome shotgun (WGS) entry which is preliminary data.</text>
</comment>
<dbReference type="SUPFAM" id="SSF57850">
    <property type="entry name" value="RING/U-box"/>
    <property type="match status" value="1"/>
</dbReference>
<dbReference type="InterPro" id="IPR032675">
    <property type="entry name" value="LRR_dom_sf"/>
</dbReference>
<dbReference type="Proteomes" id="UP000549394">
    <property type="component" value="Unassembled WGS sequence"/>
</dbReference>
<keyword evidence="5" id="KW-0175">Coiled coil</keyword>
<evidence type="ECO:0000256" key="1">
    <source>
        <dbReference type="ARBA" id="ARBA00022723"/>
    </source>
</evidence>
<keyword evidence="1" id="KW-0479">Metal-binding</keyword>
<dbReference type="AlphaFoldDB" id="A0A7I8WET5"/>
<dbReference type="PANTHER" id="PTHR45690">
    <property type="entry name" value="NACHT, LRR AND PYD DOMAINS-CONTAINING PROTEIN 12"/>
    <property type="match status" value="1"/>
</dbReference>
<dbReference type="InterPro" id="IPR027370">
    <property type="entry name" value="Znf-RING_euk"/>
</dbReference>
<keyword evidence="8" id="KW-1185">Reference proteome</keyword>
<dbReference type="InterPro" id="IPR050637">
    <property type="entry name" value="NLRP_innate_immun_reg"/>
</dbReference>
<gene>
    <name evidence="7" type="ORF">DGYR_LOCUS13960</name>
</gene>
<evidence type="ECO:0000256" key="5">
    <source>
        <dbReference type="SAM" id="Coils"/>
    </source>
</evidence>